<dbReference type="Pfam" id="PF16163">
    <property type="entry name" value="DUF4869"/>
    <property type="match status" value="1"/>
</dbReference>
<proteinExistence type="predicted"/>
<sequence>MLNIIYGEVEKDNYIFDPDTFFNHQSEDAWLEDEFTKEMVKDVDQSEIIGPHLVQSPFLGAIPPEKLSGGVKTLILIANDNEHIYNASACGDNCAKWLLKIGENKDVTIRLGYLMNFGKGPFQIHVVNTNKIVNNLEELDDEVIDNGLLQQVTK</sequence>
<keyword evidence="2" id="KW-1185">Reference proteome</keyword>
<dbReference type="InterPro" id="IPR032360">
    <property type="entry name" value="DUF4869"/>
</dbReference>
<accession>A0A1I5W135</accession>
<name>A0A1I5W135_9FIRM</name>
<organism evidence="1 2">
    <name type="scientific">Butyrivibrio proteoclasticus</name>
    <dbReference type="NCBI Taxonomy" id="43305"/>
    <lineage>
        <taxon>Bacteria</taxon>
        <taxon>Bacillati</taxon>
        <taxon>Bacillota</taxon>
        <taxon>Clostridia</taxon>
        <taxon>Lachnospirales</taxon>
        <taxon>Lachnospiraceae</taxon>
        <taxon>Butyrivibrio</taxon>
    </lineage>
</organism>
<evidence type="ECO:0008006" key="3">
    <source>
        <dbReference type="Google" id="ProtNLM"/>
    </source>
</evidence>
<evidence type="ECO:0000313" key="2">
    <source>
        <dbReference type="Proteomes" id="UP000182624"/>
    </source>
</evidence>
<dbReference type="EMBL" id="FOXO01000020">
    <property type="protein sequence ID" value="SFQ13307.1"/>
    <property type="molecule type" value="Genomic_DNA"/>
</dbReference>
<dbReference type="Proteomes" id="UP000182624">
    <property type="component" value="Unassembled WGS sequence"/>
</dbReference>
<dbReference type="AlphaFoldDB" id="A0A1I5W135"/>
<gene>
    <name evidence="1" type="ORF">SAMN04487928_12015</name>
</gene>
<dbReference type="OrthoDB" id="3183892at2"/>
<evidence type="ECO:0000313" key="1">
    <source>
        <dbReference type="EMBL" id="SFQ13307.1"/>
    </source>
</evidence>
<reference evidence="2" key="1">
    <citation type="submission" date="2016-10" db="EMBL/GenBank/DDBJ databases">
        <authorList>
            <person name="Varghese N."/>
            <person name="Submissions S."/>
        </authorList>
    </citation>
    <scope>NUCLEOTIDE SEQUENCE [LARGE SCALE GENOMIC DNA]</scope>
    <source>
        <strain evidence="2">P18</strain>
    </source>
</reference>
<protein>
    <recommendedName>
        <fullName evidence="3">DUF4869 domain-containing protein</fullName>
    </recommendedName>
</protein>
<dbReference type="RefSeq" id="WP_074889440.1">
    <property type="nucleotide sequence ID" value="NZ_FOXO01000020.1"/>
</dbReference>